<sequence length="301" mass="31830">MKEKIRFLIFSCGVFYSCVNPLFSQVGIGLKNPQGALHVDGAKDNAVTGTPTAAQAANDVIINKTTGFVGVGVFNPQVKMDMRSAGTENALGLSTTTMSAVDAGAGAVRYDVANIPVGPKIEVSDGMVWHKAYIAPQKAVVVARKISTQSIIPNSATNINNWNVVRDMSNSFDASSGIFTAPRDGTYTFLLTFNFNGAVINDGSRVESQFYNTTTNTVLASVYKTFGQSMTGTADDANSTRSTQAGGSSTVTLTLLAGTKVATRLWHNLVSSGSVELRVTTNPADPTNPDDGFNNLTIIEH</sequence>
<proteinExistence type="predicted"/>
<dbReference type="STRING" id="1324352.OK18_20600"/>
<organism evidence="1 2">
    <name type="scientific">Chryseobacterium gallinarum</name>
    <dbReference type="NCBI Taxonomy" id="1324352"/>
    <lineage>
        <taxon>Bacteria</taxon>
        <taxon>Pseudomonadati</taxon>
        <taxon>Bacteroidota</taxon>
        <taxon>Flavobacteriia</taxon>
        <taxon>Flavobacteriales</taxon>
        <taxon>Weeksellaceae</taxon>
        <taxon>Chryseobacterium group</taxon>
        <taxon>Chryseobacterium</taxon>
    </lineage>
</organism>
<protein>
    <recommendedName>
        <fullName evidence="3">C1q domain-containing protein</fullName>
    </recommendedName>
</protein>
<dbReference type="EMBL" id="CP009928">
    <property type="protein sequence ID" value="AKK74687.1"/>
    <property type="molecule type" value="Genomic_DNA"/>
</dbReference>
<dbReference type="InterPro" id="IPR008983">
    <property type="entry name" value="Tumour_necrosis_fac-like_dom"/>
</dbReference>
<evidence type="ECO:0000313" key="2">
    <source>
        <dbReference type="Proteomes" id="UP000035213"/>
    </source>
</evidence>
<dbReference type="PATRIC" id="fig|1324352.5.peg.4337"/>
<evidence type="ECO:0000313" key="1">
    <source>
        <dbReference type="EMBL" id="AKK74687.1"/>
    </source>
</evidence>
<name>A0A0G3MC74_CHRGL</name>
<dbReference type="PROSITE" id="PS51257">
    <property type="entry name" value="PROKAR_LIPOPROTEIN"/>
    <property type="match status" value="1"/>
</dbReference>
<dbReference type="KEGG" id="cgn:OK18_20600"/>
<dbReference type="Gene3D" id="2.60.120.40">
    <property type="match status" value="1"/>
</dbReference>
<accession>A0A0G3MC74</accession>
<dbReference type="Proteomes" id="UP000035213">
    <property type="component" value="Chromosome"/>
</dbReference>
<dbReference type="RefSeq" id="WP_050020299.1">
    <property type="nucleotide sequence ID" value="NZ_CP009928.1"/>
</dbReference>
<evidence type="ECO:0008006" key="3">
    <source>
        <dbReference type="Google" id="ProtNLM"/>
    </source>
</evidence>
<reference evidence="1 2" key="1">
    <citation type="submission" date="2014-11" db="EMBL/GenBank/DDBJ databases">
        <authorList>
            <person name="Park G.-S."/>
            <person name="Hong S.-J."/>
            <person name="Jung B.K."/>
            <person name="Khan A.R."/>
            <person name="Kwak Y."/>
            <person name="Shin J.-H."/>
        </authorList>
    </citation>
    <scope>NUCLEOTIDE SEQUENCE [LARGE SCALE GENOMIC DNA]</scope>
    <source>
        <strain evidence="1 2">DSM 27622</strain>
    </source>
</reference>
<gene>
    <name evidence="1" type="ORF">OK18_20600</name>
</gene>
<dbReference type="AlphaFoldDB" id="A0A0G3MC74"/>
<dbReference type="SUPFAM" id="SSF49842">
    <property type="entry name" value="TNF-like"/>
    <property type="match status" value="1"/>
</dbReference>